<dbReference type="RefSeq" id="WP_182810502.1">
    <property type="nucleotide sequence ID" value="NZ_JACJFM010000034.1"/>
</dbReference>
<keyword evidence="2" id="KW-1185">Reference proteome</keyword>
<accession>A0A839IW99</accession>
<organism evidence="1 2">
    <name type="scientific">Oceanospirillum sediminis</name>
    <dbReference type="NCBI Taxonomy" id="2760088"/>
    <lineage>
        <taxon>Bacteria</taxon>
        <taxon>Pseudomonadati</taxon>
        <taxon>Pseudomonadota</taxon>
        <taxon>Gammaproteobacteria</taxon>
        <taxon>Oceanospirillales</taxon>
        <taxon>Oceanospirillaceae</taxon>
        <taxon>Oceanospirillum</taxon>
    </lineage>
</organism>
<protein>
    <submittedName>
        <fullName evidence="1">Uncharacterized protein</fullName>
    </submittedName>
</protein>
<sequence>MVTNPVLTLSVLSQNDPGTRYSSRLTCSLLNYNGGFLADGSSATDISIPVTDISPDSKASWFLLPEDDIHQTSITLVISCPDDPTYPACPIIVRGSDILKQLDCNSSKTKVYQRGAYGITGHAEVSERGPVFVITAGIYNPH</sequence>
<dbReference type="AlphaFoldDB" id="A0A839IW99"/>
<evidence type="ECO:0000313" key="2">
    <source>
        <dbReference type="Proteomes" id="UP000565262"/>
    </source>
</evidence>
<gene>
    <name evidence="1" type="ORF">H4O21_19155</name>
</gene>
<evidence type="ECO:0000313" key="1">
    <source>
        <dbReference type="EMBL" id="MBB1488729.1"/>
    </source>
</evidence>
<reference evidence="1 2" key="1">
    <citation type="submission" date="2020-08" db="EMBL/GenBank/DDBJ databases">
        <title>Oceanospirillum sp. nov. isolated from marine sediment.</title>
        <authorList>
            <person name="Ji X."/>
        </authorList>
    </citation>
    <scope>NUCLEOTIDE SEQUENCE [LARGE SCALE GENOMIC DNA]</scope>
    <source>
        <strain evidence="1 2">D5</strain>
    </source>
</reference>
<dbReference type="EMBL" id="JACJFM010000034">
    <property type="protein sequence ID" value="MBB1488729.1"/>
    <property type="molecule type" value="Genomic_DNA"/>
</dbReference>
<proteinExistence type="predicted"/>
<name>A0A839IW99_9GAMM</name>
<dbReference type="Proteomes" id="UP000565262">
    <property type="component" value="Unassembled WGS sequence"/>
</dbReference>
<comment type="caution">
    <text evidence="1">The sequence shown here is derived from an EMBL/GenBank/DDBJ whole genome shotgun (WGS) entry which is preliminary data.</text>
</comment>